<proteinExistence type="predicted"/>
<evidence type="ECO:0000256" key="1">
    <source>
        <dbReference type="SAM" id="Phobius"/>
    </source>
</evidence>
<keyword evidence="3" id="KW-1185">Reference proteome</keyword>
<evidence type="ECO:0000313" key="3">
    <source>
        <dbReference type="Proteomes" id="UP000050525"/>
    </source>
</evidence>
<evidence type="ECO:0000313" key="2">
    <source>
        <dbReference type="EMBL" id="KYO22534.1"/>
    </source>
</evidence>
<dbReference type="Proteomes" id="UP000050525">
    <property type="component" value="Unassembled WGS sequence"/>
</dbReference>
<sequence length="67" mass="7689">MASSPKRQLFTLFLQAVDDSRKKGRDLPLLSVKKSLPPERRNFRSCIILLISNMAMIPAEAILFWTK</sequence>
<dbReference type="EMBL" id="AKHW03006231">
    <property type="protein sequence ID" value="KYO22534.1"/>
    <property type="molecule type" value="Genomic_DNA"/>
</dbReference>
<feature type="transmembrane region" description="Helical" evidence="1">
    <location>
        <begin position="43"/>
        <end position="65"/>
    </location>
</feature>
<name>A0A151MDC7_ALLMI</name>
<keyword evidence="1" id="KW-1133">Transmembrane helix</keyword>
<organism evidence="2 3">
    <name type="scientific">Alligator mississippiensis</name>
    <name type="common">American alligator</name>
    <dbReference type="NCBI Taxonomy" id="8496"/>
    <lineage>
        <taxon>Eukaryota</taxon>
        <taxon>Metazoa</taxon>
        <taxon>Chordata</taxon>
        <taxon>Craniata</taxon>
        <taxon>Vertebrata</taxon>
        <taxon>Euteleostomi</taxon>
        <taxon>Archelosauria</taxon>
        <taxon>Archosauria</taxon>
        <taxon>Crocodylia</taxon>
        <taxon>Alligatoridae</taxon>
        <taxon>Alligatorinae</taxon>
        <taxon>Alligator</taxon>
    </lineage>
</organism>
<dbReference type="AlphaFoldDB" id="A0A151MDC7"/>
<comment type="caution">
    <text evidence="2">The sequence shown here is derived from an EMBL/GenBank/DDBJ whole genome shotgun (WGS) entry which is preliminary data.</text>
</comment>
<gene>
    <name evidence="2" type="ORF">Y1Q_0003083</name>
</gene>
<protein>
    <submittedName>
        <fullName evidence="2">Uncharacterized protein</fullName>
    </submittedName>
</protein>
<keyword evidence="1" id="KW-0472">Membrane</keyword>
<accession>A0A151MDC7</accession>
<reference evidence="2 3" key="1">
    <citation type="journal article" date="2012" name="Genome Biol.">
        <title>Sequencing three crocodilian genomes to illuminate the evolution of archosaurs and amniotes.</title>
        <authorList>
            <person name="St John J.A."/>
            <person name="Braun E.L."/>
            <person name="Isberg S.R."/>
            <person name="Miles L.G."/>
            <person name="Chong A.Y."/>
            <person name="Gongora J."/>
            <person name="Dalzell P."/>
            <person name="Moran C."/>
            <person name="Bed'hom B."/>
            <person name="Abzhanov A."/>
            <person name="Burgess S.C."/>
            <person name="Cooksey A.M."/>
            <person name="Castoe T.A."/>
            <person name="Crawford N.G."/>
            <person name="Densmore L.D."/>
            <person name="Drew J.C."/>
            <person name="Edwards S.V."/>
            <person name="Faircloth B.C."/>
            <person name="Fujita M.K."/>
            <person name="Greenwold M.J."/>
            <person name="Hoffmann F.G."/>
            <person name="Howard J.M."/>
            <person name="Iguchi T."/>
            <person name="Janes D.E."/>
            <person name="Khan S.Y."/>
            <person name="Kohno S."/>
            <person name="de Koning A.J."/>
            <person name="Lance S.L."/>
            <person name="McCarthy F.M."/>
            <person name="McCormack J.E."/>
            <person name="Merchant M.E."/>
            <person name="Peterson D.G."/>
            <person name="Pollock D.D."/>
            <person name="Pourmand N."/>
            <person name="Raney B.J."/>
            <person name="Roessler K.A."/>
            <person name="Sanford J.R."/>
            <person name="Sawyer R.H."/>
            <person name="Schmidt C.J."/>
            <person name="Triplett E.W."/>
            <person name="Tuberville T.D."/>
            <person name="Venegas-Anaya M."/>
            <person name="Howard J.T."/>
            <person name="Jarvis E.D."/>
            <person name="Guillette L.J.Jr."/>
            <person name="Glenn T.C."/>
            <person name="Green R.E."/>
            <person name="Ray D.A."/>
        </authorList>
    </citation>
    <scope>NUCLEOTIDE SEQUENCE [LARGE SCALE GENOMIC DNA]</scope>
    <source>
        <strain evidence="2">KSC_2009_1</strain>
    </source>
</reference>
<keyword evidence="1" id="KW-0812">Transmembrane</keyword>